<dbReference type="Proteomes" id="UP000470876">
    <property type="component" value="Unassembled WGS sequence"/>
</dbReference>
<feature type="domain" description="SHOCT" evidence="2">
    <location>
        <begin position="56"/>
        <end position="81"/>
    </location>
</feature>
<protein>
    <submittedName>
        <fullName evidence="3">SHOCT domain-containing protein</fullName>
    </submittedName>
</protein>
<evidence type="ECO:0000313" key="6">
    <source>
        <dbReference type="Proteomes" id="UP000470876"/>
    </source>
</evidence>
<reference evidence="5 6" key="1">
    <citation type="submission" date="2020-01" db="EMBL/GenBank/DDBJ databases">
        <title>Genetics and antimicrobial susceptibilities of Nocardia species isolated from the soil; a comparison with species isolated from humans.</title>
        <authorList>
            <person name="Carrasco G."/>
            <person name="Monzon S."/>
            <person name="Sansegundo M."/>
            <person name="Garcia E."/>
            <person name="Garrido N."/>
            <person name="Medina M.J."/>
            <person name="Villalon P."/>
            <person name="Ramirez-Arocha A.C."/>
            <person name="Jimenez P."/>
            <person name="Cuesta I."/>
            <person name="Valdezate S."/>
        </authorList>
    </citation>
    <scope>NUCLEOTIDE SEQUENCE [LARGE SCALE GENOMIC DNA]</scope>
    <source>
        <strain evidence="3 5">CNM20110639</strain>
        <strain evidence="4 6">CNM20110649</strain>
    </source>
</reference>
<dbReference type="EMBL" id="JAAGUX010000006">
    <property type="protein sequence ID" value="NEW55056.1"/>
    <property type="molecule type" value="Genomic_DNA"/>
</dbReference>
<keyword evidence="6" id="KW-1185">Reference proteome</keyword>
<accession>A0A6P1D219</accession>
<dbReference type="AlphaFoldDB" id="A0A6P1D219"/>
<evidence type="ECO:0000313" key="4">
    <source>
        <dbReference type="EMBL" id="NEW55056.1"/>
    </source>
</evidence>
<evidence type="ECO:0000259" key="2">
    <source>
        <dbReference type="Pfam" id="PF09851"/>
    </source>
</evidence>
<dbReference type="InterPro" id="IPR018649">
    <property type="entry name" value="SHOCT"/>
</dbReference>
<name>A0A6P1D219_9NOCA</name>
<evidence type="ECO:0000313" key="5">
    <source>
        <dbReference type="Proteomes" id="UP000468928"/>
    </source>
</evidence>
<keyword evidence="1" id="KW-1133">Transmembrane helix</keyword>
<keyword evidence="1" id="KW-0472">Membrane</keyword>
<keyword evidence="1" id="KW-0812">Transmembrane</keyword>
<dbReference type="Proteomes" id="UP000468928">
    <property type="component" value="Unassembled WGS sequence"/>
</dbReference>
<sequence>MMYWPDHGMTGWGYAVMILVMILVWALVAVAIIATLRIVASTPPRSQPPYGGSESPEQLLAARFARGEIDDEEFQRRLTILRAGLKHA</sequence>
<proteinExistence type="predicted"/>
<gene>
    <name evidence="3" type="ORF">GV789_02060</name>
    <name evidence="4" type="ORF">GV794_05170</name>
</gene>
<comment type="caution">
    <text evidence="3">The sequence shown here is derived from an EMBL/GenBank/DDBJ whole genome shotgun (WGS) entry which is preliminary data.</text>
</comment>
<feature type="transmembrane region" description="Helical" evidence="1">
    <location>
        <begin position="12"/>
        <end position="36"/>
    </location>
</feature>
<organism evidence="3 5">
    <name type="scientific">Nocardia cyriacigeorgica</name>
    <dbReference type="NCBI Taxonomy" id="135487"/>
    <lineage>
        <taxon>Bacteria</taxon>
        <taxon>Bacillati</taxon>
        <taxon>Actinomycetota</taxon>
        <taxon>Actinomycetes</taxon>
        <taxon>Mycobacteriales</taxon>
        <taxon>Nocardiaceae</taxon>
        <taxon>Nocardia</taxon>
    </lineage>
</organism>
<dbReference type="EMBL" id="JAAGUZ010000004">
    <property type="protein sequence ID" value="NEW43250.1"/>
    <property type="molecule type" value="Genomic_DNA"/>
</dbReference>
<dbReference type="Pfam" id="PF09851">
    <property type="entry name" value="SHOCT"/>
    <property type="match status" value="1"/>
</dbReference>
<evidence type="ECO:0000313" key="3">
    <source>
        <dbReference type="EMBL" id="NEW43250.1"/>
    </source>
</evidence>
<evidence type="ECO:0000256" key="1">
    <source>
        <dbReference type="SAM" id="Phobius"/>
    </source>
</evidence>